<feature type="domain" description="GWxTD" evidence="1">
    <location>
        <begin position="1"/>
        <end position="115"/>
    </location>
</feature>
<dbReference type="EMBL" id="VGIY01000004">
    <property type="protein sequence ID" value="MBM3316284.1"/>
    <property type="molecule type" value="Genomic_DNA"/>
</dbReference>
<name>A0A937X916_UNCEI</name>
<sequence length="128" mass="15228">MFDALGYIAEERELAPLRMAAPQERARLWEEFWRRRDPTPGTERNEVKEEFLARIRHAQEEFTGTRPGWKTDRGRIYIVHGAPGTIERFPYRAEGPATEIWTYEQEGLRFVFVDRHGLGEFVLWREGY</sequence>
<organism evidence="2 3">
    <name type="scientific">Eiseniibacteriota bacterium</name>
    <dbReference type="NCBI Taxonomy" id="2212470"/>
    <lineage>
        <taxon>Bacteria</taxon>
        <taxon>Candidatus Eiseniibacteriota</taxon>
    </lineage>
</organism>
<protein>
    <submittedName>
        <fullName evidence="2">GWxTD domain-containing protein</fullName>
    </submittedName>
</protein>
<dbReference type="NCBIfam" id="TIGR04514">
    <property type="entry name" value="GWxTD_dom"/>
    <property type="match status" value="1"/>
</dbReference>
<reference evidence="2" key="1">
    <citation type="submission" date="2019-03" db="EMBL/GenBank/DDBJ databases">
        <title>Lake Tanganyika Metagenome-Assembled Genomes (MAGs).</title>
        <authorList>
            <person name="Tran P."/>
        </authorList>
    </citation>
    <scope>NUCLEOTIDE SEQUENCE</scope>
    <source>
        <strain evidence="2">M_DeepCast_400m_m2_100</strain>
    </source>
</reference>
<evidence type="ECO:0000259" key="1">
    <source>
        <dbReference type="Pfam" id="PF20094"/>
    </source>
</evidence>
<dbReference type="AlphaFoldDB" id="A0A937X916"/>
<comment type="caution">
    <text evidence="2">The sequence shown here is derived from an EMBL/GenBank/DDBJ whole genome shotgun (WGS) entry which is preliminary data.</text>
</comment>
<dbReference type="Proteomes" id="UP000748308">
    <property type="component" value="Unassembled WGS sequence"/>
</dbReference>
<evidence type="ECO:0000313" key="2">
    <source>
        <dbReference type="EMBL" id="MBM3316284.1"/>
    </source>
</evidence>
<proteinExistence type="predicted"/>
<dbReference type="InterPro" id="IPR030959">
    <property type="entry name" value="GWxTD_dom"/>
</dbReference>
<gene>
    <name evidence="2" type="ORF">FJY75_00385</name>
</gene>
<accession>A0A937X916</accession>
<dbReference type="Pfam" id="PF20094">
    <property type="entry name" value="GWxTD_dom"/>
    <property type="match status" value="1"/>
</dbReference>
<evidence type="ECO:0000313" key="3">
    <source>
        <dbReference type="Proteomes" id="UP000748308"/>
    </source>
</evidence>